<keyword evidence="8 9" id="KW-0472">Membrane</keyword>
<evidence type="ECO:0000256" key="3">
    <source>
        <dbReference type="ARBA" id="ARBA00022475"/>
    </source>
</evidence>
<evidence type="ECO:0000256" key="4">
    <source>
        <dbReference type="ARBA" id="ARBA00022692"/>
    </source>
</evidence>
<evidence type="ECO:0000256" key="2">
    <source>
        <dbReference type="ARBA" id="ARBA00022448"/>
    </source>
</evidence>
<keyword evidence="3 9" id="KW-1003">Cell membrane</keyword>
<dbReference type="InterPro" id="IPR003369">
    <property type="entry name" value="TatA/B/E"/>
</dbReference>
<dbReference type="Pfam" id="PF02416">
    <property type="entry name" value="TatA_B_E"/>
    <property type="match status" value="1"/>
</dbReference>
<dbReference type="GO" id="GO:0008320">
    <property type="term" value="F:protein transmembrane transporter activity"/>
    <property type="evidence" value="ECO:0007669"/>
    <property type="project" value="UniProtKB-UniRule"/>
</dbReference>
<keyword evidence="6 9" id="KW-1133">Transmembrane helix</keyword>
<dbReference type="Gene3D" id="1.20.5.3310">
    <property type="match status" value="1"/>
</dbReference>
<dbReference type="InterPro" id="IPR006312">
    <property type="entry name" value="TatA/E"/>
</dbReference>
<comment type="function">
    <text evidence="9">Part of the twin-arginine translocation (Tat) system that transports large folded proteins containing a characteristic twin-arginine motif in their signal peptide across membranes. TatA could form the protein-conducting channel of the Tat system.</text>
</comment>
<comment type="subcellular location">
    <subcellularLocation>
        <location evidence="1 9">Cell membrane</location>
        <topology evidence="1 9">Single-pass membrane protein</topology>
    </subcellularLocation>
</comment>
<evidence type="ECO:0000256" key="9">
    <source>
        <dbReference type="HAMAP-Rule" id="MF_00236"/>
    </source>
</evidence>
<sequence>MVGSPTTAQESSQESAERWWAPVLRNALEPWHVLVIVLVVVVLFGSKKLPDTARALGKSLRILKSETRALKDDTATAGPPSGAQGDPAGTPTPAPRNAVDSPR</sequence>
<dbReference type="OrthoDB" id="5245163at2"/>
<comment type="caution">
    <text evidence="11">The sequence shown here is derived from an EMBL/GenBank/DDBJ whole genome shotgun (WGS) entry which is preliminary data.</text>
</comment>
<keyword evidence="7 9" id="KW-0811">Translocation</keyword>
<protein>
    <recommendedName>
        <fullName evidence="9">Sec-independent protein translocase protein TatA</fullName>
    </recommendedName>
</protein>
<evidence type="ECO:0000256" key="10">
    <source>
        <dbReference type="SAM" id="MobiDB-lite"/>
    </source>
</evidence>
<dbReference type="GO" id="GO:0043953">
    <property type="term" value="P:protein transport by the Tat complex"/>
    <property type="evidence" value="ECO:0007669"/>
    <property type="project" value="UniProtKB-UniRule"/>
</dbReference>
<accession>A0A2G1XDF9</accession>
<keyword evidence="12" id="KW-1185">Reference proteome</keyword>
<feature type="region of interest" description="Disordered" evidence="10">
    <location>
        <begin position="68"/>
        <end position="103"/>
    </location>
</feature>
<dbReference type="HAMAP" id="MF_00236">
    <property type="entry name" value="TatA_E"/>
    <property type="match status" value="1"/>
</dbReference>
<feature type="transmembrane region" description="Helical" evidence="9">
    <location>
        <begin position="30"/>
        <end position="46"/>
    </location>
</feature>
<evidence type="ECO:0000256" key="5">
    <source>
        <dbReference type="ARBA" id="ARBA00022927"/>
    </source>
</evidence>
<dbReference type="Proteomes" id="UP000222531">
    <property type="component" value="Unassembled WGS sequence"/>
</dbReference>
<comment type="similarity">
    <text evidence="9">Belongs to the TatA/E family.</text>
</comment>
<proteinExistence type="inferred from homology"/>
<reference evidence="11 12" key="1">
    <citation type="journal article" date="2017" name="Biochemistry">
        <title>Identification of the Biosynthetic Pathway for the Antibiotic Bicyclomycin.</title>
        <authorList>
            <person name="Patteson J."/>
            <person name="Cai W."/>
            <person name="Johnson R.A."/>
            <person name="Santa Maria K."/>
            <person name="Li B."/>
        </authorList>
    </citation>
    <scope>NUCLEOTIDE SEQUENCE [LARGE SCALE GENOMIC DNA]</scope>
    <source>
        <strain evidence="11 12">ATCC 21532</strain>
    </source>
</reference>
<comment type="subunit">
    <text evidence="9">The Tat system comprises two distinct complexes: a TatABC complex, containing multiple copies of TatA, TatB and TatC subunits, and a separate TatA complex, containing only TatA subunits. Substrates initially bind to the TatABC complex, which probably triggers association of the separate TatA complex to form the active translocon.</text>
</comment>
<evidence type="ECO:0000256" key="6">
    <source>
        <dbReference type="ARBA" id="ARBA00022989"/>
    </source>
</evidence>
<name>A0A2G1XDF9_STRCJ</name>
<dbReference type="NCBIfam" id="TIGR01411">
    <property type="entry name" value="tatAE"/>
    <property type="match status" value="1"/>
</dbReference>
<evidence type="ECO:0000313" key="12">
    <source>
        <dbReference type="Proteomes" id="UP000222531"/>
    </source>
</evidence>
<evidence type="ECO:0000256" key="7">
    <source>
        <dbReference type="ARBA" id="ARBA00023010"/>
    </source>
</evidence>
<organism evidence="11 12">
    <name type="scientific">Streptomyces cinnamoneus</name>
    <name type="common">Streptoverticillium cinnamoneum</name>
    <dbReference type="NCBI Taxonomy" id="53446"/>
    <lineage>
        <taxon>Bacteria</taxon>
        <taxon>Bacillati</taxon>
        <taxon>Actinomycetota</taxon>
        <taxon>Actinomycetes</taxon>
        <taxon>Kitasatosporales</taxon>
        <taxon>Streptomycetaceae</taxon>
        <taxon>Streptomyces</taxon>
        <taxon>Streptomyces cinnamoneus group</taxon>
    </lineage>
</organism>
<keyword evidence="5 9" id="KW-0653">Protein transport</keyword>
<dbReference type="PANTHER" id="PTHR42982:SF8">
    <property type="entry name" value="SEC-INDEPENDENT PROTEIN TRANSLOCASE PROTEIN TATA"/>
    <property type="match status" value="1"/>
</dbReference>
<dbReference type="AlphaFoldDB" id="A0A2G1XDF9"/>
<evidence type="ECO:0000256" key="1">
    <source>
        <dbReference type="ARBA" id="ARBA00004162"/>
    </source>
</evidence>
<dbReference type="EMBL" id="NHZO01000154">
    <property type="protein sequence ID" value="PHQ49274.1"/>
    <property type="molecule type" value="Genomic_DNA"/>
</dbReference>
<dbReference type="GO" id="GO:0033281">
    <property type="term" value="C:TAT protein transport complex"/>
    <property type="evidence" value="ECO:0007669"/>
    <property type="project" value="UniProtKB-UniRule"/>
</dbReference>
<evidence type="ECO:0000313" key="11">
    <source>
        <dbReference type="EMBL" id="PHQ49274.1"/>
    </source>
</evidence>
<gene>
    <name evidence="9" type="primary">tatA</name>
    <name evidence="11" type="ORF">BLA24_24765</name>
</gene>
<keyword evidence="2 9" id="KW-0813">Transport</keyword>
<dbReference type="PANTHER" id="PTHR42982">
    <property type="entry name" value="SEC-INDEPENDENT PROTEIN TRANSLOCASE PROTEIN TATA"/>
    <property type="match status" value="1"/>
</dbReference>
<evidence type="ECO:0000256" key="8">
    <source>
        <dbReference type="ARBA" id="ARBA00023136"/>
    </source>
</evidence>
<dbReference type="NCBIfam" id="NF001854">
    <property type="entry name" value="PRK00575.1"/>
    <property type="match status" value="1"/>
</dbReference>
<keyword evidence="4 9" id="KW-0812">Transmembrane</keyword>